<evidence type="ECO:0000313" key="3">
    <source>
        <dbReference type="Proteomes" id="UP000077266"/>
    </source>
</evidence>
<dbReference type="EMBL" id="KV426173">
    <property type="protein sequence ID" value="KZV85888.1"/>
    <property type="molecule type" value="Genomic_DNA"/>
</dbReference>
<name>A0A165E1W6_EXIGL</name>
<dbReference type="InterPro" id="IPR013922">
    <property type="entry name" value="Cyclin_PHO80-like"/>
</dbReference>
<feature type="compositionally biased region" description="Basic residues" evidence="1">
    <location>
        <begin position="293"/>
        <end position="302"/>
    </location>
</feature>
<dbReference type="Pfam" id="PF08613">
    <property type="entry name" value="Cyclin"/>
    <property type="match status" value="1"/>
</dbReference>
<dbReference type="InParanoid" id="A0A165E1W6"/>
<dbReference type="OrthoDB" id="337735at2759"/>
<dbReference type="PANTHER" id="PTHR15615">
    <property type="match status" value="1"/>
</dbReference>
<gene>
    <name evidence="2" type="ORF">EXIGLDRAFT_653697</name>
</gene>
<feature type="compositionally biased region" description="Low complexity" evidence="1">
    <location>
        <begin position="200"/>
        <end position="218"/>
    </location>
</feature>
<accession>A0A165E1W6</accession>
<feature type="region of interest" description="Disordered" evidence="1">
    <location>
        <begin position="281"/>
        <end position="302"/>
    </location>
</feature>
<dbReference type="GO" id="GO:0000307">
    <property type="term" value="C:cyclin-dependent protein kinase holoenzyme complex"/>
    <property type="evidence" value="ECO:0007669"/>
    <property type="project" value="TreeGrafter"/>
</dbReference>
<sequence>MDTADPGETTELPRRFEHADTDALVILIADMLQRLITHNDQVPLSPEGLTRFHSRTPPAISVLEYLRRIVKYTKVEKACLLITLHYIDQICARYPRFMISSLTVHRFIIASIAVSSKALCDVFCTNSHYAKVGGTRVEELNLLEREFLSFIDWNLTCTRELLQAYYTNLVRTHSVPNAYKVAEASSDSDVEVDDEEAKARSPSRSPSSDSSRASSPADIDANEPTSPATVLKVLHPSGSVTPAAVAPTLEQSAAFAALSSKADSPCAVDVVRREKRAVLGDSVDPAALDSPRPRGRRRIDDS</sequence>
<dbReference type="STRING" id="1314781.A0A165E1W6"/>
<feature type="compositionally biased region" description="Acidic residues" evidence="1">
    <location>
        <begin position="186"/>
        <end position="196"/>
    </location>
</feature>
<dbReference type="GO" id="GO:0005634">
    <property type="term" value="C:nucleus"/>
    <property type="evidence" value="ECO:0007669"/>
    <property type="project" value="TreeGrafter"/>
</dbReference>
<dbReference type="PANTHER" id="PTHR15615:SF117">
    <property type="entry name" value="PHO85 CYCLIN PHO80"/>
    <property type="match status" value="1"/>
</dbReference>
<dbReference type="Gene3D" id="1.10.472.10">
    <property type="entry name" value="Cyclin-like"/>
    <property type="match status" value="1"/>
</dbReference>
<dbReference type="SUPFAM" id="SSF47954">
    <property type="entry name" value="Cyclin-like"/>
    <property type="match status" value="1"/>
</dbReference>
<evidence type="ECO:0000256" key="1">
    <source>
        <dbReference type="SAM" id="MobiDB-lite"/>
    </source>
</evidence>
<organism evidence="2 3">
    <name type="scientific">Exidia glandulosa HHB12029</name>
    <dbReference type="NCBI Taxonomy" id="1314781"/>
    <lineage>
        <taxon>Eukaryota</taxon>
        <taxon>Fungi</taxon>
        <taxon>Dikarya</taxon>
        <taxon>Basidiomycota</taxon>
        <taxon>Agaricomycotina</taxon>
        <taxon>Agaricomycetes</taxon>
        <taxon>Auriculariales</taxon>
        <taxon>Exidiaceae</taxon>
        <taxon>Exidia</taxon>
    </lineage>
</organism>
<protein>
    <submittedName>
        <fullName evidence="2">Cyclin-domain-containing protein</fullName>
    </submittedName>
</protein>
<proteinExistence type="predicted"/>
<dbReference type="AlphaFoldDB" id="A0A165E1W6"/>
<reference evidence="2 3" key="1">
    <citation type="journal article" date="2016" name="Mol. Biol. Evol.">
        <title>Comparative Genomics of Early-Diverging Mushroom-Forming Fungi Provides Insights into the Origins of Lignocellulose Decay Capabilities.</title>
        <authorList>
            <person name="Nagy L.G."/>
            <person name="Riley R."/>
            <person name="Tritt A."/>
            <person name="Adam C."/>
            <person name="Daum C."/>
            <person name="Floudas D."/>
            <person name="Sun H."/>
            <person name="Yadav J.S."/>
            <person name="Pangilinan J."/>
            <person name="Larsson K.H."/>
            <person name="Matsuura K."/>
            <person name="Barry K."/>
            <person name="Labutti K."/>
            <person name="Kuo R."/>
            <person name="Ohm R.A."/>
            <person name="Bhattacharya S.S."/>
            <person name="Shirouzu T."/>
            <person name="Yoshinaga Y."/>
            <person name="Martin F.M."/>
            <person name="Grigoriev I.V."/>
            <person name="Hibbett D.S."/>
        </authorList>
    </citation>
    <scope>NUCLEOTIDE SEQUENCE [LARGE SCALE GENOMIC DNA]</scope>
    <source>
        <strain evidence="2 3">HHB12029</strain>
    </source>
</reference>
<dbReference type="Proteomes" id="UP000077266">
    <property type="component" value="Unassembled WGS sequence"/>
</dbReference>
<keyword evidence="3" id="KW-1185">Reference proteome</keyword>
<feature type="region of interest" description="Disordered" evidence="1">
    <location>
        <begin position="185"/>
        <end position="224"/>
    </location>
</feature>
<dbReference type="GO" id="GO:0019901">
    <property type="term" value="F:protein kinase binding"/>
    <property type="evidence" value="ECO:0007669"/>
    <property type="project" value="InterPro"/>
</dbReference>
<dbReference type="InterPro" id="IPR036915">
    <property type="entry name" value="Cyclin-like_sf"/>
</dbReference>
<evidence type="ECO:0000313" key="2">
    <source>
        <dbReference type="EMBL" id="KZV85888.1"/>
    </source>
</evidence>
<dbReference type="CDD" id="cd20558">
    <property type="entry name" value="CYCLIN_ScPCL7-like"/>
    <property type="match status" value="1"/>
</dbReference>
<dbReference type="GO" id="GO:0016538">
    <property type="term" value="F:cyclin-dependent protein serine/threonine kinase regulator activity"/>
    <property type="evidence" value="ECO:0007669"/>
    <property type="project" value="TreeGrafter"/>
</dbReference>